<dbReference type="EMBL" id="AP014965">
    <property type="protein sequence ID" value="BAT07426.1"/>
    <property type="molecule type" value="Genomic_DNA"/>
</dbReference>
<feature type="compositionally biased region" description="Basic and acidic residues" evidence="2">
    <location>
        <begin position="397"/>
        <end position="412"/>
    </location>
</feature>
<name>A0A0N7KQJ9_ORYSJ</name>
<dbReference type="EMBL" id="CM000149">
    <property type="protein sequence ID" value="EAZ20628.1"/>
    <property type="molecule type" value="Genomic_DNA"/>
</dbReference>
<gene>
    <name evidence="3" type="ordered locus">Os09g0318600</name>
    <name evidence="4" type="ORF">OsJ_36243</name>
    <name evidence="3" type="ORF">OSNPB_090318600</name>
</gene>
<evidence type="ECO:0000256" key="2">
    <source>
        <dbReference type="SAM" id="MobiDB-lite"/>
    </source>
</evidence>
<dbReference type="Proteomes" id="UP000007752">
    <property type="component" value="Chromosome 12"/>
</dbReference>
<dbReference type="HOGENOM" id="CLU_038210_0_0_1"/>
<dbReference type="OMA" id="KDSSMNF"/>
<evidence type="ECO:0000313" key="3">
    <source>
        <dbReference type="EMBL" id="BAT07426.1"/>
    </source>
</evidence>
<feature type="region of interest" description="Disordered" evidence="2">
    <location>
        <begin position="1"/>
        <end position="28"/>
    </location>
</feature>
<dbReference type="Proteomes" id="UP000059680">
    <property type="component" value="Chromosome 9"/>
</dbReference>
<dbReference type="KEGG" id="osa:4346704"/>
<evidence type="ECO:0000313" key="5">
    <source>
        <dbReference type="Proteomes" id="UP000059680"/>
    </source>
</evidence>
<reference evidence="3" key="6">
    <citation type="submission" date="2015-10" db="EMBL/GenBank/DDBJ databases">
        <authorList>
            <person name="Sakai H."/>
            <person name="Kawahara Y."/>
            <person name="Matsumoto T."/>
            <person name="Buell C.R."/>
            <person name="Itoh T."/>
        </authorList>
    </citation>
    <scope>NUCLEOTIDE SEQUENCE</scope>
</reference>
<feature type="region of interest" description="Disordered" evidence="2">
    <location>
        <begin position="386"/>
        <end position="414"/>
    </location>
</feature>
<accession>Q69LY2</accession>
<dbReference type="AlphaFoldDB" id="A0A0N7KQJ9"/>
<proteinExistence type="predicted"/>
<reference evidence="3" key="4">
    <citation type="journal article" date="2013" name="Plant Cell Physiol.">
        <title>Rice Annotation Project Database (RAP-DB): an integrative and interactive database for rice genomics.</title>
        <authorList>
            <person name="Sakai H."/>
            <person name="Lee S.S."/>
            <person name="Tanaka T."/>
            <person name="Numa H."/>
            <person name="Kim J."/>
            <person name="Kawahara Y."/>
            <person name="Wakimoto H."/>
            <person name="Yang C.C."/>
            <person name="Iwamoto M."/>
            <person name="Abe T."/>
            <person name="Yamada Y."/>
            <person name="Muto A."/>
            <person name="Inokuchi H."/>
            <person name="Ikemura T."/>
            <person name="Matsumoto T."/>
            <person name="Sasaki T."/>
            <person name="Itoh T."/>
        </authorList>
    </citation>
    <scope>NUCLEOTIDE SEQUENCE</scope>
</reference>
<evidence type="ECO:0000256" key="1">
    <source>
        <dbReference type="SAM" id="Coils"/>
    </source>
</evidence>
<feature type="compositionally biased region" description="Basic and acidic residues" evidence="2">
    <location>
        <begin position="10"/>
        <end position="24"/>
    </location>
</feature>
<dbReference type="eggNOG" id="ENOG502T0JP">
    <property type="taxonomic scope" value="Eukaryota"/>
</dbReference>
<dbReference type="PaxDb" id="39947-Q69LY2"/>
<sequence>MGPRPPGGSSDKKSCQNVTPDKDSSMNFCHQQYPQHLFSQPPYAMNFPFPPFPHYPPYTQNLQYAVPPQYAPYTLPPPAGAMPSTFLPAPVIPSKAPSDQGTPRSITGPGEQGTDNAEPEKATKRLYWTEKEDIRLISAWLIYYKTDRYWEKVVAEYNSTIPATRRRELQHVKGHWHKIFRKVAHFHDCWCRVKAKYPSGHSEGMQLMDKTWLMYNEEARVMYLEEAEHNFAFDHCWKAVWNQPKWKAYMSCLFTKRTMQSDSWEYMSSSEDSEEMPGKEIGEEVCMTSKEAKVKRSTSSSEMQEDMLIKNPEELTEVEPSISNEKLLLASLKQQDACTKDTGISKKQSELLTADTSWPTGFRLVDTSELNEHQQGLAVRDDMLEKESRPQGFDAQDNERATRENIPRKETQPRICKAPKFSRKRKGKASSSSCEVQEDIKHAMHLQTMLNNDRVKMSEVQLRLSKEQLELARIKQEEAREKKETTLYKKYTELLLADTSRFDEFQKAEYEKALRHIGGMLFSKDGN</sequence>
<reference evidence="4" key="2">
    <citation type="journal article" date="2005" name="PLoS Biol.">
        <title>The genomes of Oryza sativa: a history of duplications.</title>
        <authorList>
            <person name="Yu J."/>
            <person name="Wang J."/>
            <person name="Lin W."/>
            <person name="Li S."/>
            <person name="Li H."/>
            <person name="Zhou J."/>
            <person name="Ni P."/>
            <person name="Dong W."/>
            <person name="Hu S."/>
            <person name="Zeng C."/>
            <person name="Zhang J."/>
            <person name="Zhang Y."/>
            <person name="Li R."/>
            <person name="Xu Z."/>
            <person name="Li S."/>
            <person name="Li X."/>
            <person name="Zheng H."/>
            <person name="Cong L."/>
            <person name="Lin L."/>
            <person name="Yin J."/>
            <person name="Geng J."/>
            <person name="Li G."/>
            <person name="Shi J."/>
            <person name="Liu J."/>
            <person name="Lv H."/>
            <person name="Li J."/>
            <person name="Wang J."/>
            <person name="Deng Y."/>
            <person name="Ran L."/>
            <person name="Shi X."/>
            <person name="Wang X."/>
            <person name="Wu Q."/>
            <person name="Li C."/>
            <person name="Ren X."/>
            <person name="Wang J."/>
            <person name="Wang X."/>
            <person name="Li D."/>
            <person name="Liu D."/>
            <person name="Zhang X."/>
            <person name="Ji Z."/>
            <person name="Zhao W."/>
            <person name="Sun Y."/>
            <person name="Zhang Z."/>
            <person name="Bao J."/>
            <person name="Han Y."/>
            <person name="Dong L."/>
            <person name="Ji J."/>
            <person name="Chen P."/>
            <person name="Wu S."/>
            <person name="Liu J."/>
            <person name="Xiao Y."/>
            <person name="Bu D."/>
            <person name="Tan J."/>
            <person name="Yang L."/>
            <person name="Ye C."/>
            <person name="Zhang J."/>
            <person name="Xu J."/>
            <person name="Zhou Y."/>
            <person name="Yu Y."/>
            <person name="Zhang B."/>
            <person name="Zhuang S."/>
            <person name="Wei H."/>
            <person name="Liu B."/>
            <person name="Lei M."/>
            <person name="Yu H."/>
            <person name="Li Y."/>
            <person name="Xu H."/>
            <person name="Wei S."/>
            <person name="He X."/>
            <person name="Fang L."/>
            <person name="Zhang Z."/>
            <person name="Zhang Y."/>
            <person name="Huang X."/>
            <person name="Su Z."/>
            <person name="Tong W."/>
            <person name="Li J."/>
            <person name="Tong Z."/>
            <person name="Li S."/>
            <person name="Ye J."/>
            <person name="Wang L."/>
            <person name="Fang L."/>
            <person name="Lei T."/>
            <person name="Chen C."/>
            <person name="Chen H."/>
            <person name="Xu Z."/>
            <person name="Li H."/>
            <person name="Huang H."/>
            <person name="Zhang F."/>
            <person name="Xu H."/>
            <person name="Li N."/>
            <person name="Zhao C."/>
            <person name="Li S."/>
            <person name="Dong L."/>
            <person name="Huang Y."/>
            <person name="Li L."/>
            <person name="Xi Y."/>
            <person name="Qi Q."/>
            <person name="Li W."/>
            <person name="Zhang B."/>
            <person name="Hu W."/>
            <person name="Zhang Y."/>
            <person name="Tian X."/>
            <person name="Jiao Y."/>
            <person name="Liang X."/>
            <person name="Jin J."/>
            <person name="Gao L."/>
            <person name="Zheng W."/>
            <person name="Hao B."/>
            <person name="Liu S."/>
            <person name="Wang W."/>
            <person name="Yuan L."/>
            <person name="Cao M."/>
            <person name="McDermott J."/>
            <person name="Samudrala R."/>
            <person name="Wang J."/>
            <person name="Wong G.K."/>
            <person name="Yang H."/>
        </authorList>
    </citation>
    <scope>NUCLEOTIDE SEQUENCE [LARGE SCALE GENOMIC DNA]</scope>
</reference>
<keyword evidence="5" id="KW-1185">Reference proteome</keyword>
<dbReference type="STRING" id="39947.Q69LY2"/>
<dbReference type="OrthoDB" id="649300at2759"/>
<dbReference type="PANTHER" id="PTHR45224:SF10">
    <property type="entry name" value="OS09G0317700 PROTEIN"/>
    <property type="match status" value="1"/>
</dbReference>
<reference evidence="4" key="3">
    <citation type="submission" date="2008-12" db="EMBL/GenBank/DDBJ databases">
        <title>Improved gene annotation of the rice (Oryza sativa) genomes.</title>
        <authorList>
            <person name="Wang J."/>
            <person name="Li R."/>
            <person name="Fan W."/>
            <person name="Huang Q."/>
            <person name="Zhang J."/>
            <person name="Zhou Y."/>
            <person name="Hu Y."/>
            <person name="Zi S."/>
            <person name="Li J."/>
            <person name="Ni P."/>
            <person name="Zheng H."/>
            <person name="Zhang Y."/>
            <person name="Zhao M."/>
            <person name="Hao Q."/>
            <person name="McDermott J."/>
            <person name="Samudrala R."/>
            <person name="Kristiansen K."/>
            <person name="Wong G.K.-S."/>
        </authorList>
    </citation>
    <scope>NUCLEOTIDE SEQUENCE</scope>
</reference>
<dbReference type="FunCoup" id="A0A0N7KQJ9">
    <property type="interactions" value="582"/>
</dbReference>
<dbReference type="PANTHER" id="PTHR45224">
    <property type="entry name" value="OS01G0527900 PROTEIN-RELATED"/>
    <property type="match status" value="1"/>
</dbReference>
<protein>
    <submittedName>
        <fullName evidence="3">Os09g0318600 protein</fullName>
    </submittedName>
</protein>
<organism evidence="4">
    <name type="scientific">Oryza sativa subsp. japonica</name>
    <name type="common">Rice</name>
    <dbReference type="NCBI Taxonomy" id="39947"/>
    <lineage>
        <taxon>Eukaryota</taxon>
        <taxon>Viridiplantae</taxon>
        <taxon>Streptophyta</taxon>
        <taxon>Embryophyta</taxon>
        <taxon>Tracheophyta</taxon>
        <taxon>Spermatophyta</taxon>
        <taxon>Magnoliopsida</taxon>
        <taxon>Liliopsida</taxon>
        <taxon>Poales</taxon>
        <taxon>Poaceae</taxon>
        <taxon>BOP clade</taxon>
        <taxon>Oryzoideae</taxon>
        <taxon>Oryzeae</taxon>
        <taxon>Oryzinae</taxon>
        <taxon>Oryza</taxon>
        <taxon>Oryza sativa</taxon>
    </lineage>
</organism>
<accession>A0A0N7KQJ9</accession>
<reference evidence="3 5" key="5">
    <citation type="journal article" date="2013" name="Rice">
        <title>Improvement of the Oryza sativa Nipponbare reference genome using next generation sequence and optical map data.</title>
        <authorList>
            <person name="Kawahara Y."/>
            <person name="de la Bastide M."/>
            <person name="Hamilton J.P."/>
            <person name="Kanamori H."/>
            <person name="McCombie W.R."/>
            <person name="Ouyang S."/>
            <person name="Schwartz D.C."/>
            <person name="Tanaka T."/>
            <person name="Wu J."/>
            <person name="Zhou S."/>
            <person name="Childs K.L."/>
            <person name="Davidson R.M."/>
            <person name="Lin H."/>
            <person name="Quesada-Ocampo L."/>
            <person name="Vaillancourt B."/>
            <person name="Sakai H."/>
            <person name="Lee S.S."/>
            <person name="Kim J."/>
            <person name="Numa H."/>
            <person name="Itoh T."/>
            <person name="Buell C.R."/>
            <person name="Matsumoto T."/>
        </authorList>
    </citation>
    <scope>NUCLEOTIDE SEQUENCE [LARGE SCALE GENOMIC DNA]</scope>
    <source>
        <strain evidence="5">cv. Nipponbare</strain>
    </source>
</reference>
<dbReference type="Gramene" id="Os09t0318600-01">
    <property type="protein sequence ID" value="Os09t0318600-01"/>
    <property type="gene ID" value="Os09g0318600"/>
</dbReference>
<dbReference type="SMR" id="A0A0N7KQJ9"/>
<feature type="region of interest" description="Disordered" evidence="2">
    <location>
        <begin position="90"/>
        <end position="122"/>
    </location>
</feature>
<evidence type="ECO:0000313" key="4">
    <source>
        <dbReference type="EMBL" id="EAZ20628.1"/>
    </source>
</evidence>
<reference evidence="5" key="1">
    <citation type="journal article" date="2005" name="Nature">
        <title>The map-based sequence of the rice genome.</title>
        <authorList>
            <consortium name="International rice genome sequencing project (IRGSP)"/>
            <person name="Matsumoto T."/>
            <person name="Wu J."/>
            <person name="Kanamori H."/>
            <person name="Katayose Y."/>
            <person name="Fujisawa M."/>
            <person name="Namiki N."/>
            <person name="Mizuno H."/>
            <person name="Yamamoto K."/>
            <person name="Antonio B.A."/>
            <person name="Baba T."/>
            <person name="Sakata K."/>
            <person name="Nagamura Y."/>
            <person name="Aoki H."/>
            <person name="Arikawa K."/>
            <person name="Arita K."/>
            <person name="Bito T."/>
            <person name="Chiden Y."/>
            <person name="Fujitsuka N."/>
            <person name="Fukunaka R."/>
            <person name="Hamada M."/>
            <person name="Harada C."/>
            <person name="Hayashi A."/>
            <person name="Hijishita S."/>
            <person name="Honda M."/>
            <person name="Hosokawa S."/>
            <person name="Ichikawa Y."/>
            <person name="Idonuma A."/>
            <person name="Iijima M."/>
            <person name="Ikeda M."/>
            <person name="Ikeno M."/>
            <person name="Ito K."/>
            <person name="Ito S."/>
            <person name="Ito T."/>
            <person name="Ito Y."/>
            <person name="Ito Y."/>
            <person name="Iwabuchi A."/>
            <person name="Kamiya K."/>
            <person name="Karasawa W."/>
            <person name="Kurita K."/>
            <person name="Katagiri S."/>
            <person name="Kikuta A."/>
            <person name="Kobayashi H."/>
            <person name="Kobayashi N."/>
            <person name="Machita K."/>
            <person name="Maehara T."/>
            <person name="Masukawa M."/>
            <person name="Mizubayashi T."/>
            <person name="Mukai Y."/>
            <person name="Nagasaki H."/>
            <person name="Nagata Y."/>
            <person name="Naito S."/>
            <person name="Nakashima M."/>
            <person name="Nakama Y."/>
            <person name="Nakamichi Y."/>
            <person name="Nakamura M."/>
            <person name="Meguro A."/>
            <person name="Negishi M."/>
            <person name="Ohta I."/>
            <person name="Ohta T."/>
            <person name="Okamoto M."/>
            <person name="Ono N."/>
            <person name="Saji S."/>
            <person name="Sakaguchi M."/>
            <person name="Sakai K."/>
            <person name="Shibata M."/>
            <person name="Shimokawa T."/>
            <person name="Song J."/>
            <person name="Takazaki Y."/>
            <person name="Terasawa K."/>
            <person name="Tsugane M."/>
            <person name="Tsuji K."/>
            <person name="Ueda S."/>
            <person name="Waki K."/>
            <person name="Yamagata H."/>
            <person name="Yamamoto M."/>
            <person name="Yamamoto S."/>
            <person name="Yamane H."/>
            <person name="Yoshiki S."/>
            <person name="Yoshihara R."/>
            <person name="Yukawa K."/>
            <person name="Zhong H."/>
            <person name="Yano M."/>
            <person name="Yuan Q."/>
            <person name="Ouyang S."/>
            <person name="Liu J."/>
            <person name="Jones K.M."/>
            <person name="Gansberger K."/>
            <person name="Moffat K."/>
            <person name="Hill J."/>
            <person name="Bera J."/>
            <person name="Fadrosh D."/>
            <person name="Jin S."/>
            <person name="Johri S."/>
            <person name="Kim M."/>
            <person name="Overton L."/>
            <person name="Reardon M."/>
            <person name="Tsitrin T."/>
            <person name="Vuong H."/>
            <person name="Weaver B."/>
            <person name="Ciecko A."/>
            <person name="Tallon L."/>
            <person name="Jackson J."/>
            <person name="Pai G."/>
            <person name="Aken S.V."/>
            <person name="Utterback T."/>
            <person name="Reidmuller S."/>
            <person name="Feldblyum T."/>
            <person name="Hsiao J."/>
            <person name="Zismann V."/>
            <person name="Iobst S."/>
            <person name="de Vazeille A.R."/>
            <person name="Buell C.R."/>
            <person name="Ying K."/>
            <person name="Li Y."/>
            <person name="Lu T."/>
            <person name="Huang Y."/>
            <person name="Zhao Q."/>
            <person name="Feng Q."/>
            <person name="Zhang L."/>
            <person name="Zhu J."/>
            <person name="Weng Q."/>
            <person name="Mu J."/>
            <person name="Lu Y."/>
            <person name="Fan D."/>
            <person name="Liu Y."/>
            <person name="Guan J."/>
            <person name="Zhang Y."/>
            <person name="Yu S."/>
            <person name="Liu X."/>
            <person name="Zhang Y."/>
            <person name="Hong G."/>
            <person name="Han B."/>
            <person name="Choisne N."/>
            <person name="Demange N."/>
            <person name="Orjeda G."/>
            <person name="Samain S."/>
            <person name="Cattolico L."/>
            <person name="Pelletier E."/>
            <person name="Couloux A."/>
            <person name="Segurens B."/>
            <person name="Wincker P."/>
            <person name="D'Hont A."/>
            <person name="Scarpelli C."/>
            <person name="Weissenbach J."/>
            <person name="Salanoubat M."/>
            <person name="Quetier F."/>
            <person name="Yu Y."/>
            <person name="Kim H.R."/>
            <person name="Rambo T."/>
            <person name="Currie J."/>
            <person name="Collura K."/>
            <person name="Luo M."/>
            <person name="Yang T."/>
            <person name="Ammiraju J.S.S."/>
            <person name="Engler F."/>
            <person name="Soderlund C."/>
            <person name="Wing R.A."/>
            <person name="Palmer L.E."/>
            <person name="de la Bastide M."/>
            <person name="Spiegel L."/>
            <person name="Nascimento L."/>
            <person name="Zutavern T."/>
            <person name="O'Shaughnessy A."/>
            <person name="Dike S."/>
            <person name="Dedhia N."/>
            <person name="Preston R."/>
            <person name="Balija V."/>
            <person name="McCombie W.R."/>
            <person name="Chow T."/>
            <person name="Chen H."/>
            <person name="Chung M."/>
            <person name="Chen C."/>
            <person name="Shaw J."/>
            <person name="Wu H."/>
            <person name="Hsiao K."/>
            <person name="Chao Y."/>
            <person name="Chu M."/>
            <person name="Cheng C."/>
            <person name="Hour A."/>
            <person name="Lee P."/>
            <person name="Lin S."/>
            <person name="Lin Y."/>
            <person name="Liou J."/>
            <person name="Liu S."/>
            <person name="Hsing Y."/>
            <person name="Raghuvanshi S."/>
            <person name="Mohanty A."/>
            <person name="Bharti A.K."/>
            <person name="Gaur A."/>
            <person name="Gupta V."/>
            <person name="Kumar D."/>
            <person name="Ravi V."/>
            <person name="Vij S."/>
            <person name="Kapur A."/>
            <person name="Khurana P."/>
            <person name="Khurana P."/>
            <person name="Khurana J.P."/>
            <person name="Tyagi A.K."/>
            <person name="Gaikwad K."/>
            <person name="Singh A."/>
            <person name="Dalal V."/>
            <person name="Srivastava S."/>
            <person name="Dixit A."/>
            <person name="Pal A.K."/>
            <person name="Ghazi I.A."/>
            <person name="Yadav M."/>
            <person name="Pandit A."/>
            <person name="Bhargava A."/>
            <person name="Sureshbabu K."/>
            <person name="Batra K."/>
            <person name="Sharma T.R."/>
            <person name="Mohapatra T."/>
            <person name="Singh N.K."/>
            <person name="Messing J."/>
            <person name="Nelson A.B."/>
            <person name="Fuks G."/>
            <person name="Kavchok S."/>
            <person name="Keizer G."/>
            <person name="Linton E."/>
            <person name="Llaca V."/>
            <person name="Song R."/>
            <person name="Tanyolac B."/>
            <person name="Young S."/>
            <person name="Ho-Il K."/>
            <person name="Hahn J.H."/>
            <person name="Sangsakoo G."/>
            <person name="Vanavichit A."/>
            <person name="de Mattos Luiz.A.T."/>
            <person name="Zimmer P.D."/>
            <person name="Malone G."/>
            <person name="Dellagostin O."/>
            <person name="de Oliveira A.C."/>
            <person name="Bevan M."/>
            <person name="Bancroft I."/>
            <person name="Minx P."/>
            <person name="Cordum H."/>
            <person name="Wilson R."/>
            <person name="Cheng Z."/>
            <person name="Jin W."/>
            <person name="Jiang J."/>
            <person name="Leong S.A."/>
            <person name="Iwama H."/>
            <person name="Gojobori T."/>
            <person name="Itoh T."/>
            <person name="Niimura Y."/>
            <person name="Fujii Y."/>
            <person name="Habara T."/>
            <person name="Sakai H."/>
            <person name="Sato Y."/>
            <person name="Wilson G."/>
            <person name="Kumar K."/>
            <person name="McCouch S."/>
            <person name="Juretic N."/>
            <person name="Hoen D."/>
            <person name="Wright S."/>
            <person name="Bruskiewich R."/>
            <person name="Bureau T."/>
            <person name="Miyao A."/>
            <person name="Hirochika H."/>
            <person name="Nishikawa T."/>
            <person name="Kadowaki K."/>
            <person name="Sugiura M."/>
            <person name="Burr B."/>
            <person name="Sasaki T."/>
        </authorList>
    </citation>
    <scope>NUCLEOTIDE SEQUENCE [LARGE SCALE GENOMIC DNA]</scope>
    <source>
        <strain evidence="5">cv. Nipponbare</strain>
    </source>
</reference>
<feature type="coiled-coil region" evidence="1">
    <location>
        <begin position="457"/>
        <end position="486"/>
    </location>
</feature>
<keyword evidence="1" id="KW-0175">Coiled coil</keyword>